<proteinExistence type="predicted"/>
<keyword evidence="7" id="KW-1185">Reference proteome</keyword>
<feature type="compositionally biased region" description="Basic and acidic residues" evidence="4">
    <location>
        <begin position="58"/>
        <end position="78"/>
    </location>
</feature>
<evidence type="ECO:0000313" key="7">
    <source>
        <dbReference type="Proteomes" id="UP000319897"/>
    </source>
</evidence>
<evidence type="ECO:0000256" key="3">
    <source>
        <dbReference type="ARBA" id="ARBA00023315"/>
    </source>
</evidence>
<dbReference type="InterPro" id="IPR002123">
    <property type="entry name" value="Plipid/glycerol_acylTrfase"/>
</dbReference>
<organism evidence="6 7">
    <name type="scientific">Sandaracinobacter neustonicus</name>
    <dbReference type="NCBI Taxonomy" id="1715348"/>
    <lineage>
        <taxon>Bacteria</taxon>
        <taxon>Pseudomonadati</taxon>
        <taxon>Pseudomonadota</taxon>
        <taxon>Alphaproteobacteria</taxon>
        <taxon>Sphingomonadales</taxon>
        <taxon>Sphingosinicellaceae</taxon>
        <taxon>Sandaracinobacter</taxon>
    </lineage>
</organism>
<feature type="region of interest" description="Disordered" evidence="4">
    <location>
        <begin position="1"/>
        <end position="183"/>
    </location>
</feature>
<keyword evidence="2" id="KW-0808">Transferase</keyword>
<gene>
    <name evidence="6" type="ORF">FJQ54_08815</name>
</gene>
<evidence type="ECO:0000259" key="5">
    <source>
        <dbReference type="SMART" id="SM00563"/>
    </source>
</evidence>
<dbReference type="SMART" id="SM00563">
    <property type="entry name" value="PlsC"/>
    <property type="match status" value="1"/>
</dbReference>
<dbReference type="GO" id="GO:0003841">
    <property type="term" value="F:1-acylglycerol-3-phosphate O-acyltransferase activity"/>
    <property type="evidence" value="ECO:0007669"/>
    <property type="project" value="TreeGrafter"/>
</dbReference>
<dbReference type="SUPFAM" id="SSF69593">
    <property type="entry name" value="Glycerol-3-phosphate (1)-acyltransferase"/>
    <property type="match status" value="1"/>
</dbReference>
<comment type="pathway">
    <text evidence="1">Lipid metabolism.</text>
</comment>
<dbReference type="GO" id="GO:0006654">
    <property type="term" value="P:phosphatidic acid biosynthetic process"/>
    <property type="evidence" value="ECO:0007669"/>
    <property type="project" value="TreeGrafter"/>
</dbReference>
<feature type="compositionally biased region" description="Basic residues" evidence="4">
    <location>
        <begin position="82"/>
        <end position="95"/>
    </location>
</feature>
<evidence type="ECO:0000256" key="1">
    <source>
        <dbReference type="ARBA" id="ARBA00005189"/>
    </source>
</evidence>
<evidence type="ECO:0000313" key="6">
    <source>
        <dbReference type="EMBL" id="TPE60995.1"/>
    </source>
</evidence>
<feature type="compositionally biased region" description="Low complexity" evidence="4">
    <location>
        <begin position="1"/>
        <end position="18"/>
    </location>
</feature>
<comment type="caution">
    <text evidence="6">The sequence shown here is derived from an EMBL/GenBank/DDBJ whole genome shotgun (WGS) entry which is preliminary data.</text>
</comment>
<dbReference type="Pfam" id="PF01553">
    <property type="entry name" value="Acyltransferase"/>
    <property type="match status" value="1"/>
</dbReference>
<accession>A0A501XKL5</accession>
<evidence type="ECO:0000256" key="2">
    <source>
        <dbReference type="ARBA" id="ARBA00022679"/>
    </source>
</evidence>
<dbReference type="Proteomes" id="UP000319897">
    <property type="component" value="Unassembled WGS sequence"/>
</dbReference>
<dbReference type="PANTHER" id="PTHR10434:SF9">
    <property type="entry name" value="PHOSPHOLIPID_GLYCEROL ACYLTRANSFERASE DOMAIN-CONTAINING PROTEIN"/>
    <property type="match status" value="1"/>
</dbReference>
<dbReference type="PANTHER" id="PTHR10434">
    <property type="entry name" value="1-ACYL-SN-GLYCEROL-3-PHOSPHATE ACYLTRANSFERASE"/>
    <property type="match status" value="1"/>
</dbReference>
<sequence length="385" mass="43057">MAGAADAAGNRSSAARTAGCRRRAGERRGVRDGERRRPGSSGRHHRRRRYHARHRRHDFAQRPAHPEAADGGREDRLYPRARLCRRRHGPHRRRDARTGRSGGEGFLRLCRPACGRTGSRRHGRARHRHSEPADGGDFHPRSAHPAVRTAAQRQRQSDQQRDSRQGRPRPVTDPQPPGTHIRYDLTQAQPHPYRGFGPELYRWASHALFFLVRWKVAGSFPHHPKAVILAAPHTSNWDGLWMVAAAGIYRVRLRWMGKAALGKGPFGWLVRLSGLYPIDRSGGKDLVKATVEAFEASDNLQMAIAPEGTRAAVGEWKSGFYHIARMANVPIVFAVMDYGTRTVNISGEIWPSGDYEADLAVMRSHYANARGKHAGRFSVGSGKQV</sequence>
<feature type="compositionally biased region" description="Basic residues" evidence="4">
    <location>
        <begin position="42"/>
        <end position="57"/>
    </location>
</feature>
<feature type="compositionally biased region" description="Basic and acidic residues" evidence="4">
    <location>
        <begin position="26"/>
        <end position="37"/>
    </location>
</feature>
<protein>
    <recommendedName>
        <fullName evidence="5">Phospholipid/glycerol acyltransferase domain-containing protein</fullName>
    </recommendedName>
</protein>
<feature type="compositionally biased region" description="Basic and acidic residues" evidence="4">
    <location>
        <begin position="130"/>
        <end position="140"/>
    </location>
</feature>
<feature type="domain" description="Phospholipid/glycerol acyltransferase" evidence="5">
    <location>
        <begin position="227"/>
        <end position="339"/>
    </location>
</feature>
<evidence type="ECO:0000256" key="4">
    <source>
        <dbReference type="SAM" id="MobiDB-lite"/>
    </source>
</evidence>
<dbReference type="OrthoDB" id="9796839at2"/>
<reference evidence="6 7" key="1">
    <citation type="submission" date="2019-06" db="EMBL/GenBank/DDBJ databases">
        <authorList>
            <person name="Lee I."/>
            <person name="Jang G.I."/>
            <person name="Hwang C.Y."/>
        </authorList>
    </citation>
    <scope>NUCLEOTIDE SEQUENCE [LARGE SCALE GENOMIC DNA]</scope>
    <source>
        <strain evidence="6 7">PAMC 28131</strain>
    </source>
</reference>
<keyword evidence="3" id="KW-0012">Acyltransferase</keyword>
<feature type="compositionally biased region" description="Basic and acidic residues" evidence="4">
    <location>
        <begin position="155"/>
        <end position="165"/>
    </location>
</feature>
<dbReference type="AlphaFoldDB" id="A0A501XKL5"/>
<name>A0A501XKL5_9SPHN</name>
<feature type="compositionally biased region" description="Basic residues" evidence="4">
    <location>
        <begin position="118"/>
        <end position="129"/>
    </location>
</feature>
<dbReference type="EMBL" id="VFSU01000024">
    <property type="protein sequence ID" value="TPE60995.1"/>
    <property type="molecule type" value="Genomic_DNA"/>
</dbReference>